<dbReference type="InterPro" id="IPR050743">
    <property type="entry name" value="2-oxoacid_DH_E2_comp"/>
</dbReference>
<sequence>MASFTMPSLGADMDEGTLLEWLVHPGDTVHKGDIVAVVDTAKAAIEVETFLDGVVAELLVEPGTVVPVGGPLATIEPDGATPAPAAAPEPTPEAAPEPAPEPAPAPAAAEPPREGQAPHVHSPLVRRLAHERGVDLTTVRGSGRDGTITREDVLRAAGTVETAHEEPAPTVLRTAAVRATPYARKLAADLGIDLEALRHSNGEPVTAAEVRAASPGEQPAPATTARTEPAAAPTPSEAVAAPPRQDRMRAAIATLMARSKREIPHYYLSTTVDLARATEWLHERNRTLSITERLVPAALLLKATALAATEVPEVNGYWVDDGFQAASQVHLGVAVSLRGGGLVTPAILDAASLELDELMATMKDLVTRARGGRLRGRELTEGTLTVTNLGEQGVESVVGVIYPPQVALVGFGRIAERPWAVDGLLGVRPIVTMTLSGDHRATDAMTGGRFLTAVDHHLQHPEEL</sequence>
<dbReference type="PANTHER" id="PTHR43178:SF5">
    <property type="entry name" value="LIPOAMIDE ACYLTRANSFERASE COMPONENT OF BRANCHED-CHAIN ALPHA-KETO ACID DEHYDROGENASE COMPLEX, MITOCHONDRIAL"/>
    <property type="match status" value="1"/>
</dbReference>
<dbReference type="Proteomes" id="UP000640489">
    <property type="component" value="Unassembled WGS sequence"/>
</dbReference>
<keyword evidence="5 6" id="KW-0012">Acyltransferase</keyword>
<dbReference type="InterPro" id="IPR000089">
    <property type="entry name" value="Biotin_lipoyl"/>
</dbReference>
<evidence type="ECO:0000256" key="1">
    <source>
        <dbReference type="ARBA" id="ARBA00001938"/>
    </source>
</evidence>
<dbReference type="PROSITE" id="PS50968">
    <property type="entry name" value="BIOTINYL_LIPOYL"/>
    <property type="match status" value="1"/>
</dbReference>
<keyword evidence="11" id="KW-1185">Reference proteome</keyword>
<dbReference type="Pfam" id="PF00364">
    <property type="entry name" value="Biotin_lipoyl"/>
    <property type="match status" value="1"/>
</dbReference>
<dbReference type="GO" id="GO:0031405">
    <property type="term" value="F:lipoic acid binding"/>
    <property type="evidence" value="ECO:0007669"/>
    <property type="project" value="TreeGrafter"/>
</dbReference>
<dbReference type="InterPro" id="IPR036625">
    <property type="entry name" value="E3-bd_dom_sf"/>
</dbReference>
<feature type="domain" description="Peripheral subunit-binding (PSBD)" evidence="9">
    <location>
        <begin position="120"/>
        <end position="157"/>
    </location>
</feature>
<dbReference type="Gene3D" id="2.40.50.100">
    <property type="match status" value="1"/>
</dbReference>
<evidence type="ECO:0000256" key="2">
    <source>
        <dbReference type="ARBA" id="ARBA00007317"/>
    </source>
</evidence>
<comment type="similarity">
    <text evidence="2 6">Belongs to the 2-oxoacid dehydrogenase family.</text>
</comment>
<feature type="region of interest" description="Disordered" evidence="7">
    <location>
        <begin position="208"/>
        <end position="242"/>
    </location>
</feature>
<dbReference type="CDD" id="cd06849">
    <property type="entry name" value="lipoyl_domain"/>
    <property type="match status" value="1"/>
</dbReference>
<dbReference type="InterPro" id="IPR004167">
    <property type="entry name" value="PSBD"/>
</dbReference>
<proteinExistence type="inferred from homology"/>
<dbReference type="Pfam" id="PF00198">
    <property type="entry name" value="2-oxoacid_dh"/>
    <property type="match status" value="1"/>
</dbReference>
<evidence type="ECO:0000256" key="4">
    <source>
        <dbReference type="ARBA" id="ARBA00022823"/>
    </source>
</evidence>
<dbReference type="RefSeq" id="WP_194707826.1">
    <property type="nucleotide sequence ID" value="NZ_JADKPN010000010.1"/>
</dbReference>
<accession>A0A930VFG0</accession>
<keyword evidence="4 6" id="KW-0450">Lipoyl</keyword>
<dbReference type="InterPro" id="IPR023213">
    <property type="entry name" value="CAT-like_dom_sf"/>
</dbReference>
<dbReference type="SUPFAM" id="SSF52777">
    <property type="entry name" value="CoA-dependent acyltransferases"/>
    <property type="match status" value="1"/>
</dbReference>
<feature type="domain" description="Lipoyl-binding" evidence="8">
    <location>
        <begin position="1"/>
        <end position="76"/>
    </location>
</feature>
<dbReference type="Gene3D" id="3.30.559.10">
    <property type="entry name" value="Chloramphenicol acetyltransferase-like domain"/>
    <property type="match status" value="1"/>
</dbReference>
<dbReference type="GO" id="GO:0016407">
    <property type="term" value="F:acetyltransferase activity"/>
    <property type="evidence" value="ECO:0007669"/>
    <property type="project" value="TreeGrafter"/>
</dbReference>
<evidence type="ECO:0000256" key="6">
    <source>
        <dbReference type="RuleBase" id="RU003423"/>
    </source>
</evidence>
<comment type="cofactor">
    <cofactor evidence="1 6">
        <name>(R)-lipoate</name>
        <dbReference type="ChEBI" id="CHEBI:83088"/>
    </cofactor>
</comment>
<dbReference type="SUPFAM" id="SSF51230">
    <property type="entry name" value="Single hybrid motif"/>
    <property type="match status" value="1"/>
</dbReference>
<dbReference type="EC" id="2.3.1.-" evidence="6"/>
<dbReference type="PROSITE" id="PS51826">
    <property type="entry name" value="PSBD"/>
    <property type="match status" value="1"/>
</dbReference>
<evidence type="ECO:0000259" key="8">
    <source>
        <dbReference type="PROSITE" id="PS50968"/>
    </source>
</evidence>
<evidence type="ECO:0000256" key="5">
    <source>
        <dbReference type="ARBA" id="ARBA00023315"/>
    </source>
</evidence>
<reference evidence="10" key="1">
    <citation type="submission" date="2020-11" db="EMBL/GenBank/DDBJ databases">
        <title>Nocardioides sp. nov., isolated from Soil of Cynanchum wilfordii Hemsley rhizosphere.</title>
        <authorList>
            <person name="Lee J.-S."/>
            <person name="Suh M.K."/>
            <person name="Kim J.-S."/>
        </authorList>
    </citation>
    <scope>NUCLEOTIDE SEQUENCE</scope>
    <source>
        <strain evidence="10">KCTC 19275</strain>
    </source>
</reference>
<evidence type="ECO:0000313" key="11">
    <source>
        <dbReference type="Proteomes" id="UP000640489"/>
    </source>
</evidence>
<evidence type="ECO:0000313" key="10">
    <source>
        <dbReference type="EMBL" id="MBF4764641.1"/>
    </source>
</evidence>
<feature type="region of interest" description="Disordered" evidence="7">
    <location>
        <begin position="71"/>
        <end position="120"/>
    </location>
</feature>
<evidence type="ECO:0000256" key="3">
    <source>
        <dbReference type="ARBA" id="ARBA00022679"/>
    </source>
</evidence>
<protein>
    <recommendedName>
        <fullName evidence="6">Dihydrolipoamide acetyltransferase component of pyruvate dehydrogenase complex</fullName>
        <ecNumber evidence="6">2.3.1.-</ecNumber>
    </recommendedName>
</protein>
<organism evidence="10 11">
    <name type="scientific">Nocardioides islandensis</name>
    <dbReference type="NCBI Taxonomy" id="433663"/>
    <lineage>
        <taxon>Bacteria</taxon>
        <taxon>Bacillati</taxon>
        <taxon>Actinomycetota</taxon>
        <taxon>Actinomycetes</taxon>
        <taxon>Propionibacteriales</taxon>
        <taxon>Nocardioidaceae</taxon>
        <taxon>Nocardioides</taxon>
    </lineage>
</organism>
<gene>
    <name evidence="10" type="ORF">ISU07_16035</name>
</gene>
<keyword evidence="3 6" id="KW-0808">Transferase</keyword>
<feature type="compositionally biased region" description="Pro residues" evidence="7">
    <location>
        <begin position="85"/>
        <end position="105"/>
    </location>
</feature>
<dbReference type="SUPFAM" id="SSF47005">
    <property type="entry name" value="Peripheral subunit-binding domain of 2-oxo acid dehydrogenase complex"/>
    <property type="match status" value="1"/>
</dbReference>
<dbReference type="InterPro" id="IPR001078">
    <property type="entry name" value="2-oxoacid_DH_actylTfrase"/>
</dbReference>
<dbReference type="InterPro" id="IPR011053">
    <property type="entry name" value="Single_hybrid_motif"/>
</dbReference>
<dbReference type="AlphaFoldDB" id="A0A930VFG0"/>
<name>A0A930VFG0_9ACTN</name>
<dbReference type="PANTHER" id="PTHR43178">
    <property type="entry name" value="DIHYDROLIPOAMIDE ACETYLTRANSFERASE COMPONENT OF PYRUVATE DEHYDROGENASE COMPLEX"/>
    <property type="match status" value="1"/>
</dbReference>
<comment type="caution">
    <text evidence="10">The sequence shown here is derived from an EMBL/GenBank/DDBJ whole genome shotgun (WGS) entry which is preliminary data.</text>
</comment>
<dbReference type="Gene3D" id="4.10.320.10">
    <property type="entry name" value="E3-binding domain"/>
    <property type="match status" value="2"/>
</dbReference>
<dbReference type="EMBL" id="JADKPN010000010">
    <property type="protein sequence ID" value="MBF4764641.1"/>
    <property type="molecule type" value="Genomic_DNA"/>
</dbReference>
<evidence type="ECO:0000259" key="9">
    <source>
        <dbReference type="PROSITE" id="PS51826"/>
    </source>
</evidence>
<dbReference type="GO" id="GO:0005737">
    <property type="term" value="C:cytoplasm"/>
    <property type="evidence" value="ECO:0007669"/>
    <property type="project" value="TreeGrafter"/>
</dbReference>
<evidence type="ECO:0000256" key="7">
    <source>
        <dbReference type="SAM" id="MobiDB-lite"/>
    </source>
</evidence>
<dbReference type="Pfam" id="PF02817">
    <property type="entry name" value="E3_binding"/>
    <property type="match status" value="2"/>
</dbReference>
<feature type="compositionally biased region" description="Low complexity" evidence="7">
    <location>
        <begin position="219"/>
        <end position="242"/>
    </location>
</feature>